<dbReference type="Pfam" id="PF04402">
    <property type="entry name" value="SIMPL"/>
    <property type="match status" value="1"/>
</dbReference>
<dbReference type="EMBL" id="CP064936">
    <property type="protein sequence ID" value="QQA01435.1"/>
    <property type="molecule type" value="Genomic_DNA"/>
</dbReference>
<accession>A0A7T3V5X8</accession>
<keyword evidence="1" id="KW-1133">Transmembrane helix</keyword>
<gene>
    <name evidence="2" type="ORF">IWA51_02110</name>
</gene>
<sequence length="232" mass="25024">MKEIKTIVIAAAVSVIASACILAFGLSTVARPDRTVTVRGLAEKEVDADIAVWPLSFTLGGNDLAVLQKNVMTAVDSVKAYLAEYGLDGSDYTVQAPSITDNSVNPYIDRNADRYTYLAKNVILVRSSKVDKVKAAHADSLKLMGDGIAVSQDYDSKISYEFTGLNEIKPAMIAEATQNARLAAEQFARDSGSKVGKIKRATQGLFSIDNLAVGLEEKKNVRVVTTVEYLIK</sequence>
<feature type="transmembrane region" description="Helical" evidence="1">
    <location>
        <begin position="7"/>
        <end position="26"/>
    </location>
</feature>
<dbReference type="PIRSF" id="PIRSF029033">
    <property type="entry name" value="UCP029033"/>
    <property type="match status" value="1"/>
</dbReference>
<keyword evidence="1" id="KW-0812">Transmembrane</keyword>
<reference evidence="2 3" key="1">
    <citation type="submission" date="2020-11" db="EMBL/GenBank/DDBJ databases">
        <title>Treponema Peruensis nv. sp., first commensal Treponema isolated from human feces.</title>
        <authorList>
            <person name="Belkhou C."/>
            <person name="Raes J."/>
        </authorList>
    </citation>
    <scope>NUCLEOTIDE SEQUENCE [LARGE SCALE GENOMIC DNA]</scope>
    <source>
        <strain evidence="2 3">RCC2812</strain>
    </source>
</reference>
<name>A0A7T3V5X8_9SPIR</name>
<dbReference type="InterPro" id="IPR052022">
    <property type="entry name" value="26kDa_periplasmic_antigen"/>
</dbReference>
<evidence type="ECO:0000256" key="1">
    <source>
        <dbReference type="SAM" id="Phobius"/>
    </source>
</evidence>
<dbReference type="KEGG" id="tper:IWA51_02110"/>
<dbReference type="RefSeq" id="WP_177527818.1">
    <property type="nucleotide sequence ID" value="NZ_CBCSHE010000012.1"/>
</dbReference>
<protein>
    <submittedName>
        <fullName evidence="2">SIMPL domain-containing protein</fullName>
    </submittedName>
</protein>
<dbReference type="InterPro" id="IPR016907">
    <property type="entry name" value="UCP029033"/>
</dbReference>
<keyword evidence="3" id="KW-1185">Reference proteome</keyword>
<dbReference type="PANTHER" id="PTHR34387">
    <property type="entry name" value="SLR1258 PROTEIN"/>
    <property type="match status" value="1"/>
</dbReference>
<dbReference type="InterPro" id="IPR007497">
    <property type="entry name" value="SIMPL/DUF541"/>
</dbReference>
<evidence type="ECO:0000313" key="3">
    <source>
        <dbReference type="Proteomes" id="UP000595224"/>
    </source>
</evidence>
<dbReference type="Proteomes" id="UP000595224">
    <property type="component" value="Chromosome"/>
</dbReference>
<dbReference type="Gene3D" id="3.30.70.2970">
    <property type="entry name" value="Protein of unknown function (DUF541), domain 2"/>
    <property type="match status" value="1"/>
</dbReference>
<dbReference type="AlphaFoldDB" id="A0A7T3V5X8"/>
<keyword evidence="1" id="KW-0472">Membrane</keyword>
<proteinExistence type="predicted"/>
<dbReference type="PANTHER" id="PTHR34387:SF2">
    <property type="entry name" value="SLR1258 PROTEIN"/>
    <property type="match status" value="1"/>
</dbReference>
<organism evidence="2 3">
    <name type="scientific">Treponema peruense</name>
    <dbReference type="NCBI Taxonomy" id="2787628"/>
    <lineage>
        <taxon>Bacteria</taxon>
        <taxon>Pseudomonadati</taxon>
        <taxon>Spirochaetota</taxon>
        <taxon>Spirochaetia</taxon>
        <taxon>Spirochaetales</taxon>
        <taxon>Treponemataceae</taxon>
        <taxon>Treponema</taxon>
    </lineage>
</organism>
<dbReference type="GO" id="GO:0006974">
    <property type="term" value="P:DNA damage response"/>
    <property type="evidence" value="ECO:0007669"/>
    <property type="project" value="TreeGrafter"/>
</dbReference>
<dbReference type="Gene3D" id="3.30.110.170">
    <property type="entry name" value="Protein of unknown function (DUF541), domain 1"/>
    <property type="match status" value="1"/>
</dbReference>
<evidence type="ECO:0000313" key="2">
    <source>
        <dbReference type="EMBL" id="QQA01435.1"/>
    </source>
</evidence>
<dbReference type="PROSITE" id="PS51257">
    <property type="entry name" value="PROKAR_LIPOPROTEIN"/>
    <property type="match status" value="1"/>
</dbReference>